<reference evidence="4" key="1">
    <citation type="submission" date="2022-09" db="EMBL/GenBank/DDBJ databases">
        <title>Fusarium specimens isolated from Avocado Roots.</title>
        <authorList>
            <person name="Stajich J."/>
            <person name="Roper C."/>
            <person name="Heimlech-Rivalta G."/>
        </authorList>
    </citation>
    <scope>NUCLEOTIDE SEQUENCE</scope>
    <source>
        <strain evidence="4">CF00136</strain>
    </source>
</reference>
<dbReference type="InterPro" id="IPR045851">
    <property type="entry name" value="AMP-bd_C_sf"/>
</dbReference>
<dbReference type="PANTHER" id="PTHR24096">
    <property type="entry name" value="LONG-CHAIN-FATTY-ACID--COA LIGASE"/>
    <property type="match status" value="1"/>
</dbReference>
<proteinExistence type="inferred from homology"/>
<evidence type="ECO:0000313" key="5">
    <source>
        <dbReference type="Proteomes" id="UP001152049"/>
    </source>
</evidence>
<dbReference type="FunFam" id="3.30.300.30:FF:000007">
    <property type="entry name" value="4-coumarate--CoA ligase 2"/>
    <property type="match status" value="1"/>
</dbReference>
<name>A0A9W8RW51_9HYPO</name>
<dbReference type="Pfam" id="PF00501">
    <property type="entry name" value="AMP-binding"/>
    <property type="match status" value="1"/>
</dbReference>
<dbReference type="PANTHER" id="PTHR24096:SF424">
    <property type="entry name" value="ACETYL-COA SYNTHETASE-LIKE PROTEIN-RELATED"/>
    <property type="match status" value="1"/>
</dbReference>
<dbReference type="Gene3D" id="2.30.38.10">
    <property type="entry name" value="Luciferase, Domain 3"/>
    <property type="match status" value="1"/>
</dbReference>
<evidence type="ECO:0000259" key="2">
    <source>
        <dbReference type="Pfam" id="PF00501"/>
    </source>
</evidence>
<gene>
    <name evidence="4" type="ORF">NW762_008340</name>
</gene>
<dbReference type="SUPFAM" id="SSF56801">
    <property type="entry name" value="Acetyl-CoA synthetase-like"/>
    <property type="match status" value="1"/>
</dbReference>
<organism evidence="4 5">
    <name type="scientific">Fusarium torreyae</name>
    <dbReference type="NCBI Taxonomy" id="1237075"/>
    <lineage>
        <taxon>Eukaryota</taxon>
        <taxon>Fungi</taxon>
        <taxon>Dikarya</taxon>
        <taxon>Ascomycota</taxon>
        <taxon>Pezizomycotina</taxon>
        <taxon>Sordariomycetes</taxon>
        <taxon>Hypocreomycetidae</taxon>
        <taxon>Hypocreales</taxon>
        <taxon>Nectriaceae</taxon>
        <taxon>Fusarium</taxon>
    </lineage>
</organism>
<dbReference type="Gene3D" id="3.40.50.980">
    <property type="match status" value="2"/>
</dbReference>
<dbReference type="Gene3D" id="3.30.300.30">
    <property type="match status" value="1"/>
</dbReference>
<comment type="similarity">
    <text evidence="1">Belongs to the ATP-dependent AMP-binding enzyme family.</text>
</comment>
<dbReference type="InterPro" id="IPR000873">
    <property type="entry name" value="AMP-dep_synth/lig_dom"/>
</dbReference>
<evidence type="ECO:0008006" key="6">
    <source>
        <dbReference type="Google" id="ProtNLM"/>
    </source>
</evidence>
<feature type="domain" description="AMP-dependent synthetase/ligase" evidence="2">
    <location>
        <begin position="30"/>
        <end position="420"/>
    </location>
</feature>
<evidence type="ECO:0000313" key="4">
    <source>
        <dbReference type="EMBL" id="KAJ4258194.1"/>
    </source>
</evidence>
<accession>A0A9W8RW51</accession>
<dbReference type="InterPro" id="IPR025110">
    <property type="entry name" value="AMP-bd_C"/>
</dbReference>
<dbReference type="AlphaFoldDB" id="A0A9W8RW51"/>
<dbReference type="CDD" id="cd05911">
    <property type="entry name" value="Firefly_Luc_like"/>
    <property type="match status" value="1"/>
</dbReference>
<evidence type="ECO:0000259" key="3">
    <source>
        <dbReference type="Pfam" id="PF13193"/>
    </source>
</evidence>
<feature type="domain" description="AMP-binding enzyme C-terminal" evidence="3">
    <location>
        <begin position="478"/>
        <end position="553"/>
    </location>
</feature>
<dbReference type="EMBL" id="JAOQAZ010000016">
    <property type="protein sequence ID" value="KAJ4258194.1"/>
    <property type="molecule type" value="Genomic_DNA"/>
</dbReference>
<dbReference type="Pfam" id="PF13193">
    <property type="entry name" value="AMP-binding_C"/>
    <property type="match status" value="1"/>
</dbReference>
<dbReference type="Proteomes" id="UP001152049">
    <property type="component" value="Unassembled WGS sequence"/>
</dbReference>
<comment type="caution">
    <text evidence="4">The sequence shown here is derived from an EMBL/GenBank/DDBJ whole genome shotgun (WGS) entry which is preliminary data.</text>
</comment>
<dbReference type="PROSITE" id="PS00455">
    <property type="entry name" value="AMP_BINDING"/>
    <property type="match status" value="1"/>
</dbReference>
<dbReference type="OrthoDB" id="6509636at2759"/>
<dbReference type="InterPro" id="IPR020845">
    <property type="entry name" value="AMP-binding_CS"/>
</dbReference>
<sequence length="577" mass="63703">MALRSRWSEPIPNCSLQQWIFGSSSGLMQDHDKPILIDADRPDTHFLTKSQFRLLSKQVALGLIKAGIRPGDRVLVFSSNNIYFPSIFLGILMSGGIFTGANPAFTPRELSYQLENSGSTFMFVAKSQLPTALKAAESVGISRDNIFVLDPSILPPVDPTTTASSQTLQQDGVRPWTGLLVGNQEQAKTWQWVEPVNPKTTSCCLNYSSGTTGVPKGVEITHASYVANGVGVVMLADLEPDINFRKISKGLGFLPMYHAYAQTYYVSIYPHTGIPAYIMPSFDFEKMLQHIQRFRITSLLCVPPILVYLSKHPLVKKYDISSVQRVSSGAAPLSREVAQGVERLWEDQSVNVKQGWGMTEVTCTCMTWDPRVRCDPAAVGELAPNCSGKIMHLDGETAVEKPGERGELWVTGPTLMKGYWENPSATESTIHVDQDGTRWLKTGDIAFVESFETGAIFHIVDRIKELIKVKGNQVAPAELEAVLLDHPEIADVAVVGVPYEGDEVPRAYIVKAPGSQLTEKEVVNWMEARVARYKRLKGGASFVDMIPKNPSGKILRRALREKAKADLNPDRTPVSRL</sequence>
<protein>
    <recommendedName>
        <fullName evidence="6">4-coumarate--CoA ligase-like 7</fullName>
    </recommendedName>
</protein>
<keyword evidence="5" id="KW-1185">Reference proteome</keyword>
<dbReference type="GO" id="GO:0016405">
    <property type="term" value="F:CoA-ligase activity"/>
    <property type="evidence" value="ECO:0007669"/>
    <property type="project" value="TreeGrafter"/>
</dbReference>
<evidence type="ECO:0000256" key="1">
    <source>
        <dbReference type="ARBA" id="ARBA00006432"/>
    </source>
</evidence>